<feature type="signal peptide" evidence="1">
    <location>
        <begin position="1"/>
        <end position="27"/>
    </location>
</feature>
<dbReference type="Proteomes" id="UP000541136">
    <property type="component" value="Unassembled WGS sequence"/>
</dbReference>
<accession>A0A7W9TMX9</accession>
<sequence length="164" mass="17086">MKTSQPMKTCSIAALLAATALAVPALAQGRTVTLSTTLKNYGGDGAYLAVYLTDAQGAYAGTLWVAGGKAKYYKHLSDWNRLSAGDAARLDGVTGASVGEGRTLKVTADLADALFDAGYEIRIDAAVEDMRDSPSEIRVPLTAAGAGQSTAGRQFIQSFSYQAQ</sequence>
<name>A0A7W9TMX9_CASDE</name>
<dbReference type="Pfam" id="PF10029">
    <property type="entry name" value="DUF2271"/>
    <property type="match status" value="1"/>
</dbReference>
<feature type="chain" id="PRO_5031034058" description="DUF2271 domain-containing protein" evidence="1">
    <location>
        <begin position="28"/>
        <end position="164"/>
    </location>
</feature>
<protein>
    <recommendedName>
        <fullName evidence="4">DUF2271 domain-containing protein</fullName>
    </recommendedName>
</protein>
<evidence type="ECO:0000313" key="3">
    <source>
        <dbReference type="Proteomes" id="UP000541136"/>
    </source>
</evidence>
<reference evidence="2 3" key="1">
    <citation type="submission" date="2020-08" db="EMBL/GenBank/DDBJ databases">
        <title>Genomic Encyclopedia of Type Strains, Phase IV (KMG-IV): sequencing the most valuable type-strain genomes for metagenomic binning, comparative biology and taxonomic classification.</title>
        <authorList>
            <person name="Goeker M."/>
        </authorList>
    </citation>
    <scope>NUCLEOTIDE SEQUENCE [LARGE SCALE GENOMIC DNA]</scope>
    <source>
        <strain evidence="2 3">DSM 12141</strain>
    </source>
</reference>
<dbReference type="EMBL" id="JACHIB010000005">
    <property type="protein sequence ID" value="MBB6083131.1"/>
    <property type="molecule type" value="Genomic_DNA"/>
</dbReference>
<gene>
    <name evidence="2" type="ORF">HNR28_001166</name>
</gene>
<evidence type="ECO:0000256" key="1">
    <source>
        <dbReference type="SAM" id="SignalP"/>
    </source>
</evidence>
<comment type="caution">
    <text evidence="2">The sequence shown here is derived from an EMBL/GenBank/DDBJ whole genome shotgun (WGS) entry which is preliminary data.</text>
</comment>
<organism evidence="2 3">
    <name type="scientific">Castellaniella defragrans</name>
    <name type="common">Alcaligenes defragrans</name>
    <dbReference type="NCBI Taxonomy" id="75697"/>
    <lineage>
        <taxon>Bacteria</taxon>
        <taxon>Pseudomonadati</taxon>
        <taxon>Pseudomonadota</taxon>
        <taxon>Betaproteobacteria</taxon>
        <taxon>Burkholderiales</taxon>
        <taxon>Alcaligenaceae</taxon>
        <taxon>Castellaniella</taxon>
    </lineage>
</organism>
<dbReference type="InterPro" id="IPR014469">
    <property type="entry name" value="DUF2271"/>
</dbReference>
<evidence type="ECO:0008006" key="4">
    <source>
        <dbReference type="Google" id="ProtNLM"/>
    </source>
</evidence>
<dbReference type="AlphaFoldDB" id="A0A7W9TMX9"/>
<evidence type="ECO:0000313" key="2">
    <source>
        <dbReference type="EMBL" id="MBB6083131.1"/>
    </source>
</evidence>
<keyword evidence="1" id="KW-0732">Signal</keyword>
<proteinExistence type="predicted"/>